<evidence type="ECO:0000256" key="1">
    <source>
        <dbReference type="HAMAP-Rule" id="MF_01812"/>
    </source>
</evidence>
<keyword evidence="1" id="KW-0808">Transferase</keyword>
<keyword evidence="1" id="KW-0012">Acyltransferase</keyword>
<evidence type="ECO:0000313" key="5">
    <source>
        <dbReference type="Proteomes" id="UP000824166"/>
    </source>
</evidence>
<dbReference type="InterPro" id="IPR025559">
    <property type="entry name" value="Eis_dom"/>
</dbReference>
<sequence length="446" mass="48347">MADPNESYSETNSAEKYAEKYRVQQFPAVADREDPAYSRCAAWVQAVSHGFHQHRRDDDYIAKTLRAYRTDHRELTGVYINGEVPEHAVGPEVPVATYATMRKSLNIGFGRQLESNLVTAVTVRGTHRRKGLLRGMITADLAGAKDDGLAMAALTASEGSIYGRFGFGVATFERSIKVDTGPRFRLRGLATGTVEVADPAVLLDVAPQVFDHVQRATPGSVDRQEYYRLLASGAIGHDGKPDTGVRSALHYDASGTPDGYVSYRFKGWDAKPYTMEIVDLVAGTNAAYLDLWRFLGSIDLIDQVTWAEAPVDDPLTWALEDPRCIDSSDVRDMLWLRILDVPAALSARRYPVAGKLVMEVSDTLGMAGGIWALESDGGAAAAVTEASGREPDLCMDVADLASIYLGAVSPVTLTAAGRMSEGKPGAAFAAQQLFAVERPAHCLTHF</sequence>
<dbReference type="Pfam" id="PF13530">
    <property type="entry name" value="SCP2_2"/>
    <property type="match status" value="1"/>
</dbReference>
<dbReference type="RefSeq" id="WP_216925810.1">
    <property type="nucleotide sequence ID" value="NZ_JAHOPC010000009.1"/>
</dbReference>
<comment type="caution">
    <text evidence="4">The sequence shown here is derived from an EMBL/GenBank/DDBJ whole genome shotgun (WGS) entry which is preliminary data.</text>
</comment>
<dbReference type="Pfam" id="PF13527">
    <property type="entry name" value="Acetyltransf_9"/>
    <property type="match status" value="1"/>
</dbReference>
<dbReference type="PANTHER" id="PTHR37817:SF1">
    <property type="entry name" value="N-ACETYLTRANSFERASE EIS"/>
    <property type="match status" value="1"/>
</dbReference>
<organism evidence="4 5">
    <name type="scientific">Paenarthrobacter aromaticivorans</name>
    <dbReference type="NCBI Taxonomy" id="2849150"/>
    <lineage>
        <taxon>Bacteria</taxon>
        <taxon>Bacillati</taxon>
        <taxon>Actinomycetota</taxon>
        <taxon>Actinomycetes</taxon>
        <taxon>Micrococcales</taxon>
        <taxon>Micrococcaceae</taxon>
        <taxon>Paenarthrobacter</taxon>
    </lineage>
</organism>
<dbReference type="InterPro" id="IPR041380">
    <property type="entry name" value="Acetyltransf_17"/>
</dbReference>
<dbReference type="InterPro" id="IPR051554">
    <property type="entry name" value="Acetyltransferase_Eis"/>
</dbReference>
<dbReference type="Proteomes" id="UP000824166">
    <property type="component" value="Unassembled WGS sequence"/>
</dbReference>
<dbReference type="NCBIfam" id="NF002369">
    <property type="entry name" value="PRK01346.1-6"/>
    <property type="match status" value="1"/>
</dbReference>
<gene>
    <name evidence="4" type="ORF">KSW38_15465</name>
</gene>
<protein>
    <submittedName>
        <fullName evidence="4">GNAT family N-acetyltransferase</fullName>
    </submittedName>
</protein>
<evidence type="ECO:0000259" key="2">
    <source>
        <dbReference type="Pfam" id="PF13530"/>
    </source>
</evidence>
<feature type="active site" description="Proton donor" evidence="1">
    <location>
        <position position="162"/>
    </location>
</feature>
<feature type="binding site" evidence="1">
    <location>
        <begin position="157"/>
        <end position="158"/>
    </location>
    <ligand>
        <name>acetyl-CoA</name>
        <dbReference type="ChEBI" id="CHEBI:57288"/>
    </ligand>
</feature>
<feature type="domain" description="Enhanced intracellular survival protein" evidence="2">
    <location>
        <begin position="341"/>
        <end position="439"/>
    </location>
</feature>
<feature type="active site" description="Proton acceptor; via carboxylate" evidence="1">
    <location>
        <position position="446"/>
    </location>
</feature>
<comment type="subunit">
    <text evidence="1">Homohexamer; trimer of dimers.</text>
</comment>
<reference evidence="4 5" key="1">
    <citation type="submission" date="2021-06" db="EMBL/GenBank/DDBJ databases">
        <authorList>
            <person name="Jeong J.W."/>
        </authorList>
    </citation>
    <scope>NUCLEOTIDE SEQUENCE [LARGE SCALE GENOMIC DNA]</scope>
    <source>
        <strain evidence="4 5">MMS21-TAE1-1</strain>
    </source>
</reference>
<name>A0ABS6I7J3_9MICC</name>
<dbReference type="EMBL" id="JAHOPC010000009">
    <property type="protein sequence ID" value="MBU8867688.1"/>
    <property type="molecule type" value="Genomic_DNA"/>
</dbReference>
<feature type="binding site" evidence="1">
    <location>
        <begin position="121"/>
        <end position="123"/>
    </location>
    <ligand>
        <name>acetyl-CoA</name>
        <dbReference type="ChEBI" id="CHEBI:57288"/>
    </ligand>
</feature>
<comment type="similarity">
    <text evidence="1">Belongs to the acetyltransferase Eis family.</text>
</comment>
<accession>A0ABS6I7J3</accession>
<dbReference type="PANTHER" id="PTHR37817">
    <property type="entry name" value="N-ACETYLTRANSFERASE EIS"/>
    <property type="match status" value="1"/>
</dbReference>
<evidence type="ECO:0000259" key="3">
    <source>
        <dbReference type="Pfam" id="PF17668"/>
    </source>
</evidence>
<evidence type="ECO:0000313" key="4">
    <source>
        <dbReference type="EMBL" id="MBU8867688.1"/>
    </source>
</evidence>
<feature type="domain" description="Eis-like acetyltransferase" evidence="3">
    <location>
        <begin position="242"/>
        <end position="338"/>
    </location>
</feature>
<dbReference type="InterPro" id="IPR022902">
    <property type="entry name" value="NAcTrfase_Eis"/>
</dbReference>
<feature type="binding site" evidence="1">
    <location>
        <begin position="129"/>
        <end position="134"/>
    </location>
    <ligand>
        <name>acetyl-CoA</name>
        <dbReference type="ChEBI" id="CHEBI:57288"/>
    </ligand>
</feature>
<keyword evidence="5" id="KW-1185">Reference proteome</keyword>
<dbReference type="HAMAP" id="MF_01812">
    <property type="entry name" value="Eis"/>
    <property type="match status" value="1"/>
</dbReference>
<dbReference type="Pfam" id="PF17668">
    <property type="entry name" value="Acetyltransf_17"/>
    <property type="match status" value="1"/>
</dbReference>
<proteinExistence type="inferred from homology"/>